<dbReference type="PANTHER" id="PTHR28208:SF3">
    <property type="entry name" value="PHOSPHATIDATE PHOSPHATASE APP1"/>
    <property type="match status" value="1"/>
</dbReference>
<dbReference type="InterPro" id="IPR019236">
    <property type="entry name" value="APP1_cat"/>
</dbReference>
<proteinExistence type="predicted"/>
<evidence type="ECO:0000313" key="2">
    <source>
        <dbReference type="EMBL" id="NML64471.1"/>
    </source>
</evidence>
<dbReference type="AlphaFoldDB" id="A0A7Y0FLJ6"/>
<accession>A0A7Y0FLJ6</accession>
<dbReference type="InterPro" id="IPR052935">
    <property type="entry name" value="Mg2+_PAP"/>
</dbReference>
<evidence type="ECO:0000313" key="3">
    <source>
        <dbReference type="Proteomes" id="UP000559626"/>
    </source>
</evidence>
<dbReference type="GO" id="GO:0008195">
    <property type="term" value="F:phosphatidate phosphatase activity"/>
    <property type="evidence" value="ECO:0007669"/>
    <property type="project" value="InterPro"/>
</dbReference>
<name>A0A7Y0FLJ6_9BACT</name>
<protein>
    <submittedName>
        <fullName evidence="2">DUF2183 domain-containing protein</fullName>
    </submittedName>
</protein>
<dbReference type="PANTHER" id="PTHR28208">
    <property type="entry name" value="PHOSPHATIDATE PHOSPHATASE APP1"/>
    <property type="match status" value="1"/>
</dbReference>
<evidence type="ECO:0000259" key="1">
    <source>
        <dbReference type="Pfam" id="PF09949"/>
    </source>
</evidence>
<feature type="domain" description="Phosphatidate phosphatase APP1 catalytic" evidence="1">
    <location>
        <begin position="160"/>
        <end position="321"/>
    </location>
</feature>
<dbReference type="RefSeq" id="WP_169529766.1">
    <property type="nucleotide sequence ID" value="NZ_JABBGH010000001.1"/>
</dbReference>
<reference evidence="2 3" key="1">
    <citation type="submission" date="2020-04" db="EMBL/GenBank/DDBJ databases">
        <title>Hymenobacter polaris sp. nov., isolated from Arctic soil.</title>
        <authorList>
            <person name="Dahal R.H."/>
        </authorList>
    </citation>
    <scope>NUCLEOTIDE SEQUENCE [LARGE SCALE GENOMIC DNA]</scope>
    <source>
        <strain evidence="2 3">RP-2-7</strain>
    </source>
</reference>
<organism evidence="2 3">
    <name type="scientific">Hymenobacter polaris</name>
    <dbReference type="NCBI Taxonomy" id="2682546"/>
    <lineage>
        <taxon>Bacteria</taxon>
        <taxon>Pseudomonadati</taxon>
        <taxon>Bacteroidota</taxon>
        <taxon>Cytophagia</taxon>
        <taxon>Cytophagales</taxon>
        <taxon>Hymenobacteraceae</taxon>
        <taxon>Hymenobacter</taxon>
    </lineage>
</organism>
<dbReference type="Pfam" id="PF09949">
    <property type="entry name" value="APP1_cat"/>
    <property type="match status" value="1"/>
</dbReference>
<gene>
    <name evidence="2" type="ORF">HHL22_04565</name>
</gene>
<sequence>MDVRQWLSDAFEWADAAITRWAARLGRLRPLHLDVYRSYGTPHRLYVKGRLLADRGLTPQTEADSPWRNFQAMYRRFNSREIPGARVLLCLPGGHDYYVTTDSEGYFTLVIDPPSMPPAHDYLWHPVPAQLSRLPYRFRGLHGTVRATAEVLIPPPTAEFGVISDLDDTVIVTRATHMWRMLRTVLLRNAYSHEPLAGVAAFYQALLRGLSERPDNPFFYVSSSPWNLYDVLIDFLRLRGIPPGPLLLRDTLIGRPVLAEGEAAPASSHHHHKLKEINQVLDTYPHLSFVLLGDNGQQDPVIYAEVVRRHPGRVRVVYIRDVGVPKRSTPVAPIAAALRRDTGVEMLLVTDYLAAATHAAQCGLITAAGLAQVRVATTKDDEKSQS</sequence>
<keyword evidence="3" id="KW-1185">Reference proteome</keyword>
<dbReference type="Proteomes" id="UP000559626">
    <property type="component" value="Unassembled WGS sequence"/>
</dbReference>
<comment type="caution">
    <text evidence="2">The sequence shown here is derived from an EMBL/GenBank/DDBJ whole genome shotgun (WGS) entry which is preliminary data.</text>
</comment>
<dbReference type="EMBL" id="JABBGH010000001">
    <property type="protein sequence ID" value="NML64471.1"/>
    <property type="molecule type" value="Genomic_DNA"/>
</dbReference>